<dbReference type="GO" id="GO:0006508">
    <property type="term" value="P:proteolysis"/>
    <property type="evidence" value="ECO:0007669"/>
    <property type="project" value="InterPro"/>
</dbReference>
<dbReference type="PROSITE" id="PS00141">
    <property type="entry name" value="ASP_PROTEASE"/>
    <property type="match status" value="1"/>
</dbReference>
<dbReference type="GO" id="GO:0016779">
    <property type="term" value="F:nucleotidyltransferase activity"/>
    <property type="evidence" value="ECO:0007669"/>
    <property type="project" value="UniProtKB-KW"/>
</dbReference>
<feature type="region of interest" description="Disordered" evidence="6">
    <location>
        <begin position="330"/>
        <end position="469"/>
    </location>
</feature>
<dbReference type="AlphaFoldDB" id="A0A6A4VQY2"/>
<keyword evidence="3" id="KW-0540">Nuclease</keyword>
<keyword evidence="1" id="KW-0808">Transferase</keyword>
<proteinExistence type="predicted"/>
<comment type="caution">
    <text evidence="8">The sequence shown here is derived from an EMBL/GenBank/DDBJ whole genome shotgun (WGS) entry which is preliminary data.</text>
</comment>
<protein>
    <recommendedName>
        <fullName evidence="7">Peptidase A2 domain-containing protein</fullName>
    </recommendedName>
</protein>
<gene>
    <name evidence="8" type="ORF">FJT64_005457</name>
</gene>
<feature type="domain" description="Peptidase A2" evidence="7">
    <location>
        <begin position="112"/>
        <end position="190"/>
    </location>
</feature>
<keyword evidence="9" id="KW-1185">Reference proteome</keyword>
<dbReference type="PANTHER" id="PTHR37984:SF5">
    <property type="entry name" value="PROTEIN NYNRIN-LIKE"/>
    <property type="match status" value="1"/>
</dbReference>
<evidence type="ECO:0000313" key="9">
    <source>
        <dbReference type="Proteomes" id="UP000440578"/>
    </source>
</evidence>
<keyword evidence="2" id="KW-0548">Nucleotidyltransferase</keyword>
<evidence type="ECO:0000256" key="4">
    <source>
        <dbReference type="ARBA" id="ARBA00022759"/>
    </source>
</evidence>
<keyword evidence="5" id="KW-0378">Hydrolase</keyword>
<reference evidence="8 9" key="1">
    <citation type="submission" date="2019-07" db="EMBL/GenBank/DDBJ databases">
        <title>Draft genome assembly of a fouling barnacle, Amphibalanus amphitrite (Darwin, 1854): The first reference genome for Thecostraca.</title>
        <authorList>
            <person name="Kim W."/>
        </authorList>
    </citation>
    <scope>NUCLEOTIDE SEQUENCE [LARGE SCALE GENOMIC DNA]</scope>
    <source>
        <strain evidence="8">SNU_AA5</strain>
        <tissue evidence="8">Soma without cirri and trophi</tissue>
    </source>
</reference>
<dbReference type="InterPro" id="IPR001995">
    <property type="entry name" value="Peptidase_A2_cat"/>
</dbReference>
<evidence type="ECO:0000256" key="6">
    <source>
        <dbReference type="SAM" id="MobiDB-lite"/>
    </source>
</evidence>
<evidence type="ECO:0000256" key="5">
    <source>
        <dbReference type="ARBA" id="ARBA00022801"/>
    </source>
</evidence>
<dbReference type="EMBL" id="VIIS01001514">
    <property type="protein sequence ID" value="KAF0297076.1"/>
    <property type="molecule type" value="Genomic_DNA"/>
</dbReference>
<evidence type="ECO:0000256" key="3">
    <source>
        <dbReference type="ARBA" id="ARBA00022722"/>
    </source>
</evidence>
<dbReference type="SUPFAM" id="SSF50630">
    <property type="entry name" value="Acid proteases"/>
    <property type="match status" value="1"/>
</dbReference>
<sequence length="483" mass="52692">MRCAQAEATMDGIRPPGPFMDTAAAGSVPWSAWYADFELYATTIGWSQWDEARQRALLLHCLGQEGRRRYRVAEAAAVPAAVPAAEPQDAPLPVNQNDSALQFNVRLDGNWVTMLVDTGAAVSIIPRQLYETALSHRPLLPTTVNLRAYGGSQLVVTGVITASVETEDGRSCQGRLYVVDAGTPLLGRDLQKSLCISTWHGSTVYEMFLFSYRSTVQATTGRSPAELLHGRPMRGKLSAALDVGGRHPARPGDLHEHVKRKQTYQKTYFDRSHGVKTPSFSVGDQVRHRLPPQARKGQLRFSATKRIVQQRGPASYLLDDGTRVHADRLTRSAGSCPAEIDDRRGEPAQPDGAADRTGPTDAELESSGDRDRLEQQEQDRLEARPEPETTDSHLRRDGQQLDVPPTALEADETTSGRSSTQPDTGTATGTGGRRTRTNLQQGQTSTAEEESGVVRPRLPETGAGVTTRSGRAVRAPVYYGFNT</sequence>
<dbReference type="PANTHER" id="PTHR37984">
    <property type="entry name" value="PROTEIN CBG26694"/>
    <property type="match status" value="1"/>
</dbReference>
<dbReference type="GO" id="GO:0004190">
    <property type="term" value="F:aspartic-type endopeptidase activity"/>
    <property type="evidence" value="ECO:0007669"/>
    <property type="project" value="InterPro"/>
</dbReference>
<accession>A0A6A4VQY2</accession>
<dbReference type="PROSITE" id="PS50175">
    <property type="entry name" value="ASP_PROT_RETROV"/>
    <property type="match status" value="1"/>
</dbReference>
<evidence type="ECO:0000259" key="7">
    <source>
        <dbReference type="PROSITE" id="PS50175"/>
    </source>
</evidence>
<name>A0A6A4VQY2_AMPAM</name>
<keyword evidence="4" id="KW-0255">Endonuclease</keyword>
<dbReference type="Gene3D" id="2.40.70.10">
    <property type="entry name" value="Acid Proteases"/>
    <property type="match status" value="1"/>
</dbReference>
<dbReference type="GO" id="GO:0004519">
    <property type="term" value="F:endonuclease activity"/>
    <property type="evidence" value="ECO:0007669"/>
    <property type="project" value="UniProtKB-KW"/>
</dbReference>
<dbReference type="OrthoDB" id="10057083at2759"/>
<evidence type="ECO:0000256" key="2">
    <source>
        <dbReference type="ARBA" id="ARBA00022695"/>
    </source>
</evidence>
<organism evidence="8 9">
    <name type="scientific">Amphibalanus amphitrite</name>
    <name type="common">Striped barnacle</name>
    <name type="synonym">Balanus amphitrite</name>
    <dbReference type="NCBI Taxonomy" id="1232801"/>
    <lineage>
        <taxon>Eukaryota</taxon>
        <taxon>Metazoa</taxon>
        <taxon>Ecdysozoa</taxon>
        <taxon>Arthropoda</taxon>
        <taxon>Crustacea</taxon>
        <taxon>Multicrustacea</taxon>
        <taxon>Cirripedia</taxon>
        <taxon>Thoracica</taxon>
        <taxon>Thoracicalcarea</taxon>
        <taxon>Balanomorpha</taxon>
        <taxon>Balanoidea</taxon>
        <taxon>Balanidae</taxon>
        <taxon>Amphibalaninae</taxon>
        <taxon>Amphibalanus</taxon>
    </lineage>
</organism>
<dbReference type="InterPro" id="IPR021109">
    <property type="entry name" value="Peptidase_aspartic_dom_sf"/>
</dbReference>
<feature type="compositionally biased region" description="Basic and acidic residues" evidence="6">
    <location>
        <begin position="367"/>
        <end position="399"/>
    </location>
</feature>
<evidence type="ECO:0000256" key="1">
    <source>
        <dbReference type="ARBA" id="ARBA00022679"/>
    </source>
</evidence>
<evidence type="ECO:0000313" key="8">
    <source>
        <dbReference type="EMBL" id="KAF0297076.1"/>
    </source>
</evidence>
<dbReference type="InterPro" id="IPR001969">
    <property type="entry name" value="Aspartic_peptidase_AS"/>
</dbReference>
<dbReference type="Proteomes" id="UP000440578">
    <property type="component" value="Unassembled WGS sequence"/>
</dbReference>
<dbReference type="InterPro" id="IPR050951">
    <property type="entry name" value="Retrovirus_Pol_polyprotein"/>
</dbReference>